<feature type="coiled-coil region" evidence="1">
    <location>
        <begin position="138"/>
        <end position="165"/>
    </location>
</feature>
<gene>
    <name evidence="3" type="ORF">SAMN05660691_04032</name>
</gene>
<evidence type="ECO:0000313" key="4">
    <source>
        <dbReference type="Proteomes" id="UP000199371"/>
    </source>
</evidence>
<dbReference type="OrthoDB" id="1431451at2"/>
<keyword evidence="2" id="KW-1133">Transmembrane helix</keyword>
<name>A0A1H6ND70_9GAMM</name>
<dbReference type="RefSeq" id="WP_092796990.1">
    <property type="nucleotide sequence ID" value="NZ_FNXF01000027.1"/>
</dbReference>
<dbReference type="AlphaFoldDB" id="A0A1H6ND70"/>
<keyword evidence="2" id="KW-0472">Membrane</keyword>
<keyword evidence="2" id="KW-0812">Transmembrane</keyword>
<feature type="transmembrane region" description="Helical" evidence="2">
    <location>
        <begin position="387"/>
        <end position="405"/>
    </location>
</feature>
<organism evidence="3 4">
    <name type="scientific">Rheinheimera pacifica</name>
    <dbReference type="NCBI Taxonomy" id="173990"/>
    <lineage>
        <taxon>Bacteria</taxon>
        <taxon>Pseudomonadati</taxon>
        <taxon>Pseudomonadota</taxon>
        <taxon>Gammaproteobacteria</taxon>
        <taxon>Chromatiales</taxon>
        <taxon>Chromatiaceae</taxon>
        <taxon>Rheinheimera</taxon>
    </lineage>
</organism>
<feature type="transmembrane region" description="Helical" evidence="2">
    <location>
        <begin position="345"/>
        <end position="367"/>
    </location>
</feature>
<sequence>MSRWQDQFMSHPFQDVWDKIVSKSESLTVDDESIVANVEEIARLRKVVSFISSLIDSIDPDLVPVSTWQSFHSQCQPCLKEISAYESNRNIGHIRNANNNHIDNLLTYLRPYVVNPDNAAKAAMKATREYTKAISEGVEEFKNQVIEYSQEFKNHSNELNELKSKFITEFENLKVTHEEVEGLRIHYFDGVDEKQSVESTVDKFVESISDFHNKISDYHIELLESGSDSIASKINLAHETAARSSEQISTLLSDTEKQLKELRGFYIRVVGREDKDGIVVGGLQDELNSRQSDLDEFKREQEIRYRTLNEQIEGLLPGATSAGLATAYRAMRKSFSEPIKQYSRLFYISVAILSVIAFISTIDSLLTDAAFIKFVDVTNIGNLLSNLAHKLPVILPMLWLALFASKRRNEAQRLQQEYAHKEALAKSYQSFKNQIDNLKDGAKEQLLEKLLAAAIDAVAANASSALDGKHEEKTPIHLGLDTTLKQLEKIKEIIQFK</sequence>
<feature type="coiled-coil region" evidence="1">
    <location>
        <begin position="404"/>
        <end position="448"/>
    </location>
</feature>
<evidence type="ECO:0000256" key="1">
    <source>
        <dbReference type="SAM" id="Coils"/>
    </source>
</evidence>
<dbReference type="EMBL" id="FNXF01000027">
    <property type="protein sequence ID" value="SEI13061.1"/>
    <property type="molecule type" value="Genomic_DNA"/>
</dbReference>
<protein>
    <submittedName>
        <fullName evidence="3">Uncharacterized protein</fullName>
    </submittedName>
</protein>
<keyword evidence="4" id="KW-1185">Reference proteome</keyword>
<evidence type="ECO:0000313" key="3">
    <source>
        <dbReference type="EMBL" id="SEI13061.1"/>
    </source>
</evidence>
<evidence type="ECO:0000256" key="2">
    <source>
        <dbReference type="SAM" id="Phobius"/>
    </source>
</evidence>
<reference evidence="4" key="1">
    <citation type="submission" date="2016-10" db="EMBL/GenBank/DDBJ databases">
        <authorList>
            <person name="Varghese N."/>
            <person name="Submissions S."/>
        </authorList>
    </citation>
    <scope>NUCLEOTIDE SEQUENCE [LARGE SCALE GENOMIC DNA]</scope>
    <source>
        <strain evidence="4">DSM 17616</strain>
    </source>
</reference>
<keyword evidence="1" id="KW-0175">Coiled coil</keyword>
<accession>A0A1H6ND70</accession>
<dbReference type="Proteomes" id="UP000199371">
    <property type="component" value="Unassembled WGS sequence"/>
</dbReference>
<proteinExistence type="predicted"/>
<dbReference type="Gene3D" id="1.20.5.1230">
    <property type="entry name" value="Apolipoprotein A-I"/>
    <property type="match status" value="1"/>
</dbReference>
<dbReference type="STRING" id="173990.SAMN05660691_04032"/>